<dbReference type="PANTHER" id="PTHR32015:SF1">
    <property type="entry name" value="LIPASE"/>
    <property type="match status" value="1"/>
</dbReference>
<gene>
    <name evidence="2" type="ORF">EV696_104112</name>
</gene>
<feature type="signal peptide" evidence="1">
    <location>
        <begin position="1"/>
        <end position="21"/>
    </location>
</feature>
<sequence length="230" mass="24894">MRKLIHLILLGLALVSGALYAACVDNVVMVHGNAGYPSHWDNTVSELKSRGYQSNQIYRPNWGSKTCPACNDHGSTNLNPVKTAINQALASSCTGKIAVMGHSMGMTLAMKAINSLNIAANVRRFVGIAGAQRGLNSCGVYPYNVWTSTCGSQGLSINSPLIQSVRNKRYASKVYSIKSYADEIVCYGSCYVYGVHTSMIDIQDGSYTFNGYGHFGLLTYTAELQADLLR</sequence>
<dbReference type="RefSeq" id="WP_133588968.1">
    <property type="nucleotide sequence ID" value="NZ_CP037953.1"/>
</dbReference>
<dbReference type="PANTHER" id="PTHR32015">
    <property type="entry name" value="FASTING INDUCED LIPASE"/>
    <property type="match status" value="1"/>
</dbReference>
<accession>A0A4R6UQ89</accession>
<dbReference type="SUPFAM" id="SSF53474">
    <property type="entry name" value="alpha/beta-Hydrolases"/>
    <property type="match status" value="1"/>
</dbReference>
<organism evidence="2 3">
    <name type="scientific">Permianibacter aggregans</name>
    <dbReference type="NCBI Taxonomy" id="1510150"/>
    <lineage>
        <taxon>Bacteria</taxon>
        <taxon>Pseudomonadati</taxon>
        <taxon>Pseudomonadota</taxon>
        <taxon>Gammaproteobacteria</taxon>
        <taxon>Pseudomonadales</taxon>
        <taxon>Pseudomonadaceae</taxon>
        <taxon>Permianibacter</taxon>
    </lineage>
</organism>
<feature type="chain" id="PRO_5020811912" evidence="1">
    <location>
        <begin position="22"/>
        <end position="230"/>
    </location>
</feature>
<evidence type="ECO:0000256" key="1">
    <source>
        <dbReference type="SAM" id="SignalP"/>
    </source>
</evidence>
<dbReference type="OrthoDB" id="6033466at2"/>
<reference evidence="2 3" key="1">
    <citation type="submission" date="2019-03" db="EMBL/GenBank/DDBJ databases">
        <title>Genomic Encyclopedia of Type Strains, Phase IV (KMG-IV): sequencing the most valuable type-strain genomes for metagenomic binning, comparative biology and taxonomic classification.</title>
        <authorList>
            <person name="Goeker M."/>
        </authorList>
    </citation>
    <scope>NUCLEOTIDE SEQUENCE [LARGE SCALE GENOMIC DNA]</scope>
    <source>
        <strain evidence="2 3">DSM 103792</strain>
    </source>
</reference>
<proteinExistence type="predicted"/>
<evidence type="ECO:0000313" key="3">
    <source>
        <dbReference type="Proteomes" id="UP000295375"/>
    </source>
</evidence>
<comment type="caution">
    <text evidence="2">The sequence shown here is derived from an EMBL/GenBank/DDBJ whole genome shotgun (WGS) entry which is preliminary data.</text>
</comment>
<dbReference type="InterPro" id="IPR002918">
    <property type="entry name" value="Lipase_EstA/Esterase_EstB"/>
</dbReference>
<dbReference type="GO" id="GO:0016298">
    <property type="term" value="F:lipase activity"/>
    <property type="evidence" value="ECO:0007669"/>
    <property type="project" value="TreeGrafter"/>
</dbReference>
<keyword evidence="3" id="KW-1185">Reference proteome</keyword>
<evidence type="ECO:0000313" key="2">
    <source>
        <dbReference type="EMBL" id="TDQ49408.1"/>
    </source>
</evidence>
<protein>
    <submittedName>
        <fullName evidence="2">Lipase (Class 2)</fullName>
    </submittedName>
</protein>
<keyword evidence="1" id="KW-0732">Signal</keyword>
<dbReference type="AlphaFoldDB" id="A0A4R6UQ89"/>
<dbReference type="EMBL" id="SNYM01000004">
    <property type="protein sequence ID" value="TDQ49408.1"/>
    <property type="molecule type" value="Genomic_DNA"/>
</dbReference>
<dbReference type="Gene3D" id="3.40.50.1820">
    <property type="entry name" value="alpha/beta hydrolase"/>
    <property type="match status" value="1"/>
</dbReference>
<dbReference type="Pfam" id="PF01674">
    <property type="entry name" value="Lipase_2"/>
    <property type="match status" value="1"/>
</dbReference>
<dbReference type="Proteomes" id="UP000295375">
    <property type="component" value="Unassembled WGS sequence"/>
</dbReference>
<dbReference type="InterPro" id="IPR029058">
    <property type="entry name" value="AB_hydrolase_fold"/>
</dbReference>
<dbReference type="GO" id="GO:0016042">
    <property type="term" value="P:lipid catabolic process"/>
    <property type="evidence" value="ECO:0007669"/>
    <property type="project" value="InterPro"/>
</dbReference>
<name>A0A4R6UQ89_9GAMM</name>